<dbReference type="EMBL" id="NHSJ01000038">
    <property type="protein sequence ID" value="PPQ32516.1"/>
    <property type="molecule type" value="Genomic_DNA"/>
</dbReference>
<name>A0A2S6ND17_9HYPH</name>
<gene>
    <name evidence="1" type="ORF">CCR94_04840</name>
</gene>
<evidence type="ECO:0000313" key="1">
    <source>
        <dbReference type="EMBL" id="PPQ32516.1"/>
    </source>
</evidence>
<protein>
    <submittedName>
        <fullName evidence="1">Uncharacterized protein</fullName>
    </submittedName>
</protein>
<dbReference type="OrthoDB" id="128991at2"/>
<sequence>MKILFVSLSRKVHDLLWMRGDKLKFLILVSLGFAVAAAALHPKDFGPFVDNNQDAVSFLRSAFQVEQLVRSGVYFPRLSAYDFSGYGYPLFQFYPPLSFLIVGYVSCFLTHDVLSAMTVVVTLNFVVAGWLVYALCRVVGLRSAGALIAAFAFVCYPFFAFAAYRATPTYLAVTLNVAVLLGGARYLARPSYLRGLAVSLAIFTLLMTHVITTLLTAVTGGVLLLLIGPALAPGLAFRAFAIRIVALGIFVVLGLVLAAFEFLPIVVYGQEKLLRISALLGDLTKFLTSAGQHSTLHGLLSPRLADSAHAAPPSVGDFGFQLGLPYVLGFFLFLATAPAKTFSDRAFWGVAGLFAVLVLSTTPHLVPLLAPLFGVIQFPFRLLSVAALPGAIAIARAVGAVWSRGAPGPEAQAGDFDTPVKRALAVVVVGSIVGWSSVASLLEQPIQTAATGFTMPVSLTDILAQPSSTYSGDYLVNSMRFPSLFPSEPLLGRAQYFLFWHSFLAENGGHYDTPAFRPSGRERLKLDVNLLDEIAPPVHMKVSVGPTVVYDGTIEQRSVTIEAPIPQSGEWVRGITYEADKSTEKDGKRFFARVPSVVFEGLADKETVRYWNEFRLTETGRPTKRVFVVENPEGSANLFVLPALAYPMLQSVTINDAPSACRPAPRNDMVFCGVNLPAGTSRVVIRFTGMRIANVISLASLALLIAGGALAAIRNRRRPAPRVAGAQQ</sequence>
<dbReference type="RefSeq" id="WP_146089865.1">
    <property type="nucleotide sequence ID" value="NZ_JACIGC010000005.1"/>
</dbReference>
<dbReference type="Proteomes" id="UP000239089">
    <property type="component" value="Unassembled WGS sequence"/>
</dbReference>
<comment type="caution">
    <text evidence="1">The sequence shown here is derived from an EMBL/GenBank/DDBJ whole genome shotgun (WGS) entry which is preliminary data.</text>
</comment>
<keyword evidence="2" id="KW-1185">Reference proteome</keyword>
<organism evidence="1 2">
    <name type="scientific">Rhodoblastus sphagnicola</name>
    <dbReference type="NCBI Taxonomy" id="333368"/>
    <lineage>
        <taxon>Bacteria</taxon>
        <taxon>Pseudomonadati</taxon>
        <taxon>Pseudomonadota</taxon>
        <taxon>Alphaproteobacteria</taxon>
        <taxon>Hyphomicrobiales</taxon>
        <taxon>Rhodoblastaceae</taxon>
        <taxon>Rhodoblastus</taxon>
    </lineage>
</organism>
<evidence type="ECO:0000313" key="2">
    <source>
        <dbReference type="Proteomes" id="UP000239089"/>
    </source>
</evidence>
<dbReference type="AlphaFoldDB" id="A0A2S6ND17"/>
<accession>A0A2S6ND17</accession>
<proteinExistence type="predicted"/>
<reference evidence="1 2" key="1">
    <citation type="journal article" date="2018" name="Arch. Microbiol.">
        <title>New insights into the metabolic potential of the phototrophic purple bacterium Rhodopila globiformis DSM 161(T) from its draft genome sequence and evidence for a vanadium-dependent nitrogenase.</title>
        <authorList>
            <person name="Imhoff J.F."/>
            <person name="Rahn T."/>
            <person name="Kunzel S."/>
            <person name="Neulinger S.C."/>
        </authorList>
    </citation>
    <scope>NUCLEOTIDE SEQUENCE [LARGE SCALE GENOMIC DNA]</scope>
    <source>
        <strain evidence="1 2">DSM 16996</strain>
    </source>
</reference>